<dbReference type="AlphaFoldDB" id="A0AAD1XFV8"/>
<reference evidence="2" key="1">
    <citation type="submission" date="2023-07" db="EMBL/GenBank/DDBJ databases">
        <authorList>
            <consortium name="AG Swart"/>
            <person name="Singh M."/>
            <person name="Singh A."/>
            <person name="Seah K."/>
            <person name="Emmerich C."/>
        </authorList>
    </citation>
    <scope>NUCLEOTIDE SEQUENCE</scope>
    <source>
        <strain evidence="2">DP1</strain>
    </source>
</reference>
<name>A0AAD1XFV8_EUPCR</name>
<sequence length="396" mass="47167">MEAETEPLSYILNYYRERIENNEDERRKWYETLGKLRISQDYDHRLRWEHKKRTEELQELETAVKDAHYFLYDYRDKIGKLKDENNALVQSETENRRTIKDLLALNNSVEQHVHFSEGSSPERLLSYSKSALGNNIHQRNKENIPGSINLANQTPKTNPNYKTPNIIRTVYLENSDLAALRKELEELQTEIHEEKDMYECQLHAARNEKAEYDEYARQELISDNAKINDLLQEFEQTDHLSLDTLMDYGRLLQEADDKVRTAEEQNEKLRIENTELAAKIKKVKKECENELRNAEEEYERQTQQYAEGMLDIDPNQPSAARFKQQSDIQSEYIEIIKDQYNKIQDIYRKKSKILVKRQKKMKEKLAKTEARRALEMSGYYEDLRLLDKKCNLFHKS</sequence>
<evidence type="ECO:0000256" key="1">
    <source>
        <dbReference type="SAM" id="Coils"/>
    </source>
</evidence>
<dbReference type="EMBL" id="CAMPGE010012070">
    <property type="protein sequence ID" value="CAI2370858.1"/>
    <property type="molecule type" value="Genomic_DNA"/>
</dbReference>
<organism evidence="2 3">
    <name type="scientific">Euplotes crassus</name>
    <dbReference type="NCBI Taxonomy" id="5936"/>
    <lineage>
        <taxon>Eukaryota</taxon>
        <taxon>Sar</taxon>
        <taxon>Alveolata</taxon>
        <taxon>Ciliophora</taxon>
        <taxon>Intramacronucleata</taxon>
        <taxon>Spirotrichea</taxon>
        <taxon>Hypotrichia</taxon>
        <taxon>Euplotida</taxon>
        <taxon>Euplotidae</taxon>
        <taxon>Moneuplotes</taxon>
    </lineage>
</organism>
<accession>A0AAD1XFV8</accession>
<dbReference type="Proteomes" id="UP001295684">
    <property type="component" value="Unassembled WGS sequence"/>
</dbReference>
<comment type="caution">
    <text evidence="2">The sequence shown here is derived from an EMBL/GenBank/DDBJ whole genome shotgun (WGS) entry which is preliminary data.</text>
</comment>
<keyword evidence="3" id="KW-1185">Reference proteome</keyword>
<dbReference type="InterPro" id="IPR037696">
    <property type="entry name" value="CCDC77"/>
</dbReference>
<keyword evidence="1" id="KW-0175">Coiled coil</keyword>
<feature type="coiled-coil region" evidence="1">
    <location>
        <begin position="170"/>
        <end position="311"/>
    </location>
</feature>
<evidence type="ECO:0000313" key="2">
    <source>
        <dbReference type="EMBL" id="CAI2370858.1"/>
    </source>
</evidence>
<protein>
    <submittedName>
        <fullName evidence="2">Uncharacterized protein</fullName>
    </submittedName>
</protein>
<evidence type="ECO:0000313" key="3">
    <source>
        <dbReference type="Proteomes" id="UP001295684"/>
    </source>
</evidence>
<dbReference type="PANTHER" id="PTHR22091">
    <property type="entry name" value="COILED-COIL DOMAIN-CONTAINING PROTEIN 77"/>
    <property type="match status" value="1"/>
</dbReference>
<dbReference type="PANTHER" id="PTHR22091:SF1">
    <property type="entry name" value="COILED-COIL DOMAIN-CONTAINING PROTEIN 77"/>
    <property type="match status" value="1"/>
</dbReference>
<proteinExistence type="predicted"/>
<gene>
    <name evidence="2" type="ORF">ECRASSUSDP1_LOCUS12177</name>
</gene>